<dbReference type="GO" id="GO:0000105">
    <property type="term" value="P:L-histidine biosynthetic process"/>
    <property type="evidence" value="ECO:0007669"/>
    <property type="project" value="UniProtKB-UniRule"/>
</dbReference>
<evidence type="ECO:0000256" key="8">
    <source>
        <dbReference type="ARBA" id="ARBA00023102"/>
    </source>
</evidence>
<evidence type="ECO:0000313" key="12">
    <source>
        <dbReference type="EMBL" id="KDA03618.1"/>
    </source>
</evidence>
<evidence type="ECO:0000256" key="9">
    <source>
        <dbReference type="ARBA" id="ARBA00024861"/>
    </source>
</evidence>
<dbReference type="EMBL" id="ARYL01000004">
    <property type="protein sequence ID" value="KDA03618.1"/>
    <property type="molecule type" value="Genomic_DNA"/>
</dbReference>
<dbReference type="InterPro" id="IPR018198">
    <property type="entry name" value="ATP_PRibTrfase_CS"/>
</dbReference>
<evidence type="ECO:0000256" key="10">
    <source>
        <dbReference type="NCBIfam" id="TIGR00070"/>
    </source>
</evidence>
<dbReference type="PANTHER" id="PTHR21403:SF8">
    <property type="entry name" value="ATP PHOSPHORIBOSYLTRANSFERASE"/>
    <property type="match status" value="1"/>
</dbReference>
<dbReference type="InterPro" id="IPR013820">
    <property type="entry name" value="ATP_PRibTrfase_cat"/>
</dbReference>
<dbReference type="RefSeq" id="WP_051624505.1">
    <property type="nucleotide sequence ID" value="NZ_ARYL01000004.1"/>
</dbReference>
<dbReference type="PATRIC" id="fig|1280953.3.peg.814"/>
<proteinExistence type="predicted"/>
<dbReference type="NCBIfam" id="TIGR00070">
    <property type="entry name" value="hisG"/>
    <property type="match status" value="1"/>
</dbReference>
<dbReference type="UniPathway" id="UPA00031">
    <property type="reaction ID" value="UER00006"/>
</dbReference>
<dbReference type="SUPFAM" id="SSF53850">
    <property type="entry name" value="Periplasmic binding protein-like II"/>
    <property type="match status" value="1"/>
</dbReference>
<feature type="domain" description="ATP phosphoribosyltransferase catalytic" evidence="11">
    <location>
        <begin position="55"/>
        <end position="230"/>
    </location>
</feature>
<dbReference type="PANTHER" id="PTHR21403">
    <property type="entry name" value="ATP PHOSPHORIBOSYLTRANSFERASE ATP-PRTASE"/>
    <property type="match status" value="1"/>
</dbReference>
<evidence type="ECO:0000256" key="3">
    <source>
        <dbReference type="ARBA" id="ARBA00011946"/>
    </source>
</evidence>
<organism evidence="12 13">
    <name type="scientific">Hyphomonas oceanitis SCH89</name>
    <dbReference type="NCBI Taxonomy" id="1280953"/>
    <lineage>
        <taxon>Bacteria</taxon>
        <taxon>Pseudomonadati</taxon>
        <taxon>Pseudomonadota</taxon>
        <taxon>Alphaproteobacteria</taxon>
        <taxon>Hyphomonadales</taxon>
        <taxon>Hyphomonadaceae</taxon>
        <taxon>Hyphomonas</taxon>
    </lineage>
</organism>
<evidence type="ECO:0000256" key="7">
    <source>
        <dbReference type="ARBA" id="ARBA00022679"/>
    </source>
</evidence>
<protein>
    <recommendedName>
        <fullName evidence="4 10">ATP phosphoribosyltransferase</fullName>
        <ecNumber evidence="3 10">2.4.2.17</ecNumber>
    </recommendedName>
</protein>
<keyword evidence="8" id="KW-0368">Histidine biosynthesis</keyword>
<dbReference type="AlphaFoldDB" id="A0A059GAV3"/>
<comment type="pathway">
    <text evidence="2">Amino-acid biosynthesis; L-histidine biosynthesis; L-histidine from 5-phospho-alpha-D-ribose 1-diphosphate: step 1/9.</text>
</comment>
<sequence length="248" mass="26457">MSKLSFAIPSKGRLKEQTEQWLAELGFPVSQIGGERGYQAEIAGLGDVEMRLLSASEIARGLIEGSLHIGVTGEDLLHDFAPDGASEFRIVRQLGFGGADVIVAVPQAWLDVDTMADLEAAGAAFRKLHHRRLRVATKYMRLTRRFFAAKSVGEYRLVESAGATEAAPTTGAADVIVDITSTGATLKANGLKILDDGIILKSQASLALSPAADWSDEAQASCLKLLERIQPDASAGAKNLLNTFLTHV</sequence>
<keyword evidence="13" id="KW-1185">Reference proteome</keyword>
<dbReference type="PROSITE" id="PS01316">
    <property type="entry name" value="ATP_P_PHORIBOSYLTR"/>
    <property type="match status" value="1"/>
</dbReference>
<evidence type="ECO:0000256" key="1">
    <source>
        <dbReference type="ARBA" id="ARBA00000915"/>
    </source>
</evidence>
<evidence type="ECO:0000313" key="13">
    <source>
        <dbReference type="Proteomes" id="UP000024942"/>
    </source>
</evidence>
<keyword evidence="6 12" id="KW-0328">Glycosyltransferase</keyword>
<accession>A0A059GAV3</accession>
<keyword evidence="7 12" id="KW-0808">Transferase</keyword>
<dbReference type="Pfam" id="PF01634">
    <property type="entry name" value="HisG"/>
    <property type="match status" value="1"/>
</dbReference>
<dbReference type="Gene3D" id="3.40.190.10">
    <property type="entry name" value="Periplasmic binding protein-like II"/>
    <property type="match status" value="2"/>
</dbReference>
<evidence type="ECO:0000256" key="6">
    <source>
        <dbReference type="ARBA" id="ARBA00022676"/>
    </source>
</evidence>
<gene>
    <name evidence="12" type="ORF">HOC_04027</name>
</gene>
<dbReference type="GO" id="GO:0005737">
    <property type="term" value="C:cytoplasm"/>
    <property type="evidence" value="ECO:0007669"/>
    <property type="project" value="InterPro"/>
</dbReference>
<name>A0A059GAV3_9PROT</name>
<dbReference type="STRING" id="1280953.HOC_04027"/>
<dbReference type="OrthoDB" id="9806435at2"/>
<dbReference type="InterPro" id="IPR001348">
    <property type="entry name" value="ATP_PRibTrfase_HisG"/>
</dbReference>
<dbReference type="CDD" id="cd13593">
    <property type="entry name" value="PBP2_HisGL3"/>
    <property type="match status" value="1"/>
</dbReference>
<dbReference type="Proteomes" id="UP000024942">
    <property type="component" value="Unassembled WGS sequence"/>
</dbReference>
<keyword evidence="5" id="KW-0028">Amino-acid biosynthesis</keyword>
<evidence type="ECO:0000256" key="2">
    <source>
        <dbReference type="ARBA" id="ARBA00004667"/>
    </source>
</evidence>
<comment type="catalytic activity">
    <reaction evidence="1">
        <text>1-(5-phospho-beta-D-ribosyl)-ATP + diphosphate = 5-phospho-alpha-D-ribose 1-diphosphate + ATP</text>
        <dbReference type="Rhea" id="RHEA:18473"/>
        <dbReference type="ChEBI" id="CHEBI:30616"/>
        <dbReference type="ChEBI" id="CHEBI:33019"/>
        <dbReference type="ChEBI" id="CHEBI:58017"/>
        <dbReference type="ChEBI" id="CHEBI:73183"/>
        <dbReference type="EC" id="2.4.2.17"/>
    </reaction>
</comment>
<evidence type="ECO:0000256" key="5">
    <source>
        <dbReference type="ARBA" id="ARBA00022605"/>
    </source>
</evidence>
<evidence type="ECO:0000259" key="11">
    <source>
        <dbReference type="Pfam" id="PF01634"/>
    </source>
</evidence>
<comment type="caution">
    <text evidence="12">The sequence shown here is derived from an EMBL/GenBank/DDBJ whole genome shotgun (WGS) entry which is preliminary data.</text>
</comment>
<dbReference type="GO" id="GO:0003879">
    <property type="term" value="F:ATP phosphoribosyltransferase activity"/>
    <property type="evidence" value="ECO:0007669"/>
    <property type="project" value="UniProtKB-UniRule"/>
</dbReference>
<dbReference type="EC" id="2.4.2.17" evidence="3 10"/>
<dbReference type="eggNOG" id="COG0040">
    <property type="taxonomic scope" value="Bacteria"/>
</dbReference>
<comment type="function">
    <text evidence="9">Catalyzes the condensation of ATP and 5-phosphoribose 1-diphosphate to form N'-(5'-phosphoribosyl)-ATP (PR-ATP). Has a crucial role in the pathway because the rate of histidine biosynthesis seems to be controlled primarily by regulation of HisG enzymatic activity.</text>
</comment>
<evidence type="ECO:0000256" key="4">
    <source>
        <dbReference type="ARBA" id="ARBA00020998"/>
    </source>
</evidence>
<reference evidence="12 13" key="1">
    <citation type="journal article" date="2014" name="Antonie Van Leeuwenhoek">
        <title>Hyphomonas beringensis sp. nov. and Hyphomonas chukchiensis sp. nov., isolated from surface seawater of the Bering Sea and Chukchi Sea.</title>
        <authorList>
            <person name="Li C."/>
            <person name="Lai Q."/>
            <person name="Li G."/>
            <person name="Dong C."/>
            <person name="Wang J."/>
            <person name="Liao Y."/>
            <person name="Shao Z."/>
        </authorList>
    </citation>
    <scope>NUCLEOTIDE SEQUENCE [LARGE SCALE GENOMIC DNA]</scope>
    <source>
        <strain evidence="12 13">SCH89</strain>
    </source>
</reference>